<protein>
    <recommendedName>
        <fullName evidence="7">Protein-methionine-sulfoxide reductase heme-binding subunit MsrQ</fullName>
    </recommendedName>
    <alternativeName>
        <fullName evidence="7">Flavocytochrome MsrQ</fullName>
    </alternativeName>
</protein>
<dbReference type="GO" id="GO:0030091">
    <property type="term" value="P:protein repair"/>
    <property type="evidence" value="ECO:0007669"/>
    <property type="project" value="UniProtKB-UniRule"/>
</dbReference>
<comment type="function">
    <text evidence="7">Part of the MsrPQ system that repairs oxidized periplasmic proteins containing methionine sulfoxide residues (Met-O), using respiratory chain electrons. Thus protects these proteins from oxidative-stress damage caused by reactive species of oxygen and chlorine generated by the host defense mechanisms. MsrPQ is essential for the maintenance of envelope integrity under bleach stress, rescuing a wide series of structurally unrelated periplasmic proteins from methionine oxidation. MsrQ provides electrons for reduction to the reductase catalytic subunit MsrP, using the quinone pool of the respiratory chain.</text>
</comment>
<comment type="subcellular location">
    <subcellularLocation>
        <location evidence="7">Cell membrane</location>
        <topology evidence="7">Multi-pass membrane protein</topology>
    </subcellularLocation>
    <subcellularLocation>
        <location evidence="1">Membrane</location>
        <topology evidence="1">Multi-pass membrane protein</topology>
    </subcellularLocation>
</comment>
<dbReference type="PANTHER" id="PTHR36964:SF1">
    <property type="entry name" value="PROTEIN-METHIONINE-SULFOXIDE REDUCTASE HEME-BINDING SUBUNIT MSRQ"/>
    <property type="match status" value="1"/>
</dbReference>
<keyword evidence="7" id="KW-0285">Flavoprotein</keyword>
<dbReference type="Pfam" id="PF01794">
    <property type="entry name" value="Ferric_reduct"/>
    <property type="match status" value="1"/>
</dbReference>
<dbReference type="HAMAP" id="MF_01207">
    <property type="entry name" value="MsrQ"/>
    <property type="match status" value="1"/>
</dbReference>
<evidence type="ECO:0000256" key="5">
    <source>
        <dbReference type="ARBA" id="ARBA00023004"/>
    </source>
</evidence>
<keyword evidence="7" id="KW-0479">Metal-binding</keyword>
<comment type="similarity">
    <text evidence="7">Belongs to the MsrQ family.</text>
</comment>
<evidence type="ECO:0000313" key="10">
    <source>
        <dbReference type="Proteomes" id="UP000242886"/>
    </source>
</evidence>
<keyword evidence="7" id="KW-1003">Cell membrane</keyword>
<keyword evidence="5 7" id="KW-0408">Iron</keyword>
<dbReference type="GO" id="GO:0046872">
    <property type="term" value="F:metal ion binding"/>
    <property type="evidence" value="ECO:0007669"/>
    <property type="project" value="UniProtKB-KW"/>
</dbReference>
<feature type="transmembrane region" description="Helical" evidence="7">
    <location>
        <begin position="21"/>
        <end position="44"/>
    </location>
</feature>
<evidence type="ECO:0000313" key="9">
    <source>
        <dbReference type="EMBL" id="SMB24969.1"/>
    </source>
</evidence>
<keyword evidence="7" id="KW-0349">Heme</keyword>
<sequence>MNTTTQATSRHTSPHAPRWLGLLKFLLFAACLLPAASLAWSMLQGTLVHHADSAEFTARMLGDWAFRMLLLTLAVSPLRRLTGWHWLIRLRRMLGLFVFFYALLHLLSYLWLEHGFRWTAIAGDIVKHPLITLGAAAFLLLLPLVATSNRRMVRRLGGQRWQELHRSLYLIALFVLVHYWSLAEHDTLQPLLHAVILVALLGIRAWWREQERQRQLSAAPPLPRYKPRGKVIPIDPR</sequence>
<dbReference type="AlphaFoldDB" id="A0A7Z7HRB4"/>
<organism evidence="9 10">
    <name type="scientific">Sterolibacterium denitrificans</name>
    <dbReference type="NCBI Taxonomy" id="157592"/>
    <lineage>
        <taxon>Bacteria</taxon>
        <taxon>Pseudomonadati</taxon>
        <taxon>Pseudomonadota</taxon>
        <taxon>Betaproteobacteria</taxon>
        <taxon>Nitrosomonadales</taxon>
        <taxon>Sterolibacteriaceae</taxon>
        <taxon>Sterolibacterium</taxon>
    </lineage>
</organism>
<feature type="transmembrane region" description="Helical" evidence="7">
    <location>
        <begin position="93"/>
        <end position="112"/>
    </location>
</feature>
<dbReference type="PANTHER" id="PTHR36964">
    <property type="entry name" value="PROTEIN-METHIONINE-SULFOXIDE REDUCTASE HEME-BINDING SUBUNIT MSRQ"/>
    <property type="match status" value="1"/>
</dbReference>
<comment type="cofactor">
    <cofactor evidence="7">
        <name>FMN</name>
        <dbReference type="ChEBI" id="CHEBI:58210"/>
    </cofactor>
    <text evidence="7">Binds 1 FMN per subunit.</text>
</comment>
<evidence type="ECO:0000256" key="3">
    <source>
        <dbReference type="ARBA" id="ARBA00022692"/>
    </source>
</evidence>
<dbReference type="GO" id="GO:0005886">
    <property type="term" value="C:plasma membrane"/>
    <property type="evidence" value="ECO:0007669"/>
    <property type="project" value="UniProtKB-SubCell"/>
</dbReference>
<dbReference type="InterPro" id="IPR013130">
    <property type="entry name" value="Fe3_Rdtase_TM_dom"/>
</dbReference>
<dbReference type="GO" id="GO:0020037">
    <property type="term" value="F:heme binding"/>
    <property type="evidence" value="ECO:0007669"/>
    <property type="project" value="UniProtKB-UniRule"/>
</dbReference>
<keyword evidence="2 7" id="KW-0813">Transport</keyword>
<dbReference type="Proteomes" id="UP000242886">
    <property type="component" value="Chromosome SDENCHOL"/>
</dbReference>
<keyword evidence="4 7" id="KW-1133">Transmembrane helix</keyword>
<feature type="transmembrane region" description="Helical" evidence="7">
    <location>
        <begin position="128"/>
        <end position="146"/>
    </location>
</feature>
<feature type="transmembrane region" description="Helical" evidence="7">
    <location>
        <begin position="64"/>
        <end position="81"/>
    </location>
</feature>
<feature type="domain" description="Ferric oxidoreductase" evidence="8">
    <location>
        <begin position="62"/>
        <end position="175"/>
    </location>
</feature>
<evidence type="ECO:0000259" key="8">
    <source>
        <dbReference type="Pfam" id="PF01794"/>
    </source>
</evidence>
<evidence type="ECO:0000256" key="4">
    <source>
        <dbReference type="ARBA" id="ARBA00022989"/>
    </source>
</evidence>
<proteinExistence type="inferred from homology"/>
<feature type="transmembrane region" description="Helical" evidence="7">
    <location>
        <begin position="188"/>
        <end position="207"/>
    </location>
</feature>
<dbReference type="InterPro" id="IPR022837">
    <property type="entry name" value="MsrQ-like"/>
</dbReference>
<dbReference type="GO" id="GO:0016679">
    <property type="term" value="F:oxidoreductase activity, acting on diphenols and related substances as donors"/>
    <property type="evidence" value="ECO:0007669"/>
    <property type="project" value="TreeGrafter"/>
</dbReference>
<evidence type="ECO:0000256" key="6">
    <source>
        <dbReference type="ARBA" id="ARBA00023136"/>
    </source>
</evidence>
<keyword evidence="10" id="KW-1185">Reference proteome</keyword>
<dbReference type="RefSeq" id="WP_154716392.1">
    <property type="nucleotide sequence ID" value="NZ_LT837803.1"/>
</dbReference>
<reference evidence="9" key="1">
    <citation type="submission" date="2017-03" db="EMBL/GenBank/DDBJ databases">
        <authorList>
            <consortium name="AG Boll"/>
        </authorList>
    </citation>
    <scope>NUCLEOTIDE SEQUENCE [LARGE SCALE GENOMIC DNA]</scope>
    <source>
        <strain evidence="9">Chol</strain>
    </source>
</reference>
<accession>A0A7Z7HRB4</accession>
<evidence type="ECO:0000256" key="2">
    <source>
        <dbReference type="ARBA" id="ARBA00022448"/>
    </source>
</evidence>
<comment type="subunit">
    <text evidence="7">Heterodimer of a catalytic subunit (MsrP) and a heme-binding subunit (MsrQ).</text>
</comment>
<gene>
    <name evidence="9" type="primary">yedZ</name>
    <name evidence="7" type="synonym">msrQ</name>
    <name evidence="9" type="ORF">SDENCHOL_11175</name>
</gene>
<feature type="transmembrane region" description="Helical" evidence="7">
    <location>
        <begin position="167"/>
        <end position="182"/>
    </location>
</feature>
<comment type="cofactor">
    <cofactor evidence="7">
        <name>heme b</name>
        <dbReference type="ChEBI" id="CHEBI:60344"/>
    </cofactor>
    <text evidence="7">Binds 1 heme b (iron(II)-protoporphyrin IX) group per subunit.</text>
</comment>
<keyword evidence="7" id="KW-0249">Electron transport</keyword>
<keyword evidence="6 7" id="KW-0472">Membrane</keyword>
<evidence type="ECO:0000256" key="1">
    <source>
        <dbReference type="ARBA" id="ARBA00004141"/>
    </source>
</evidence>
<keyword evidence="7" id="KW-0288">FMN</keyword>
<dbReference type="GO" id="GO:0009055">
    <property type="term" value="F:electron transfer activity"/>
    <property type="evidence" value="ECO:0007669"/>
    <property type="project" value="UniProtKB-UniRule"/>
</dbReference>
<evidence type="ECO:0000256" key="7">
    <source>
        <dbReference type="HAMAP-Rule" id="MF_01207"/>
    </source>
</evidence>
<keyword evidence="3 7" id="KW-0812">Transmembrane</keyword>
<dbReference type="GO" id="GO:0010181">
    <property type="term" value="F:FMN binding"/>
    <property type="evidence" value="ECO:0007669"/>
    <property type="project" value="UniProtKB-UniRule"/>
</dbReference>
<dbReference type="EMBL" id="LT837803">
    <property type="protein sequence ID" value="SMB24969.1"/>
    <property type="molecule type" value="Genomic_DNA"/>
</dbReference>
<name>A0A7Z7HRB4_9PROT</name>